<comment type="caution">
    <text evidence="2">The sequence shown here is derived from an EMBL/GenBank/DDBJ whole genome shotgun (WGS) entry which is preliminary data.</text>
</comment>
<protein>
    <submittedName>
        <fullName evidence="2">Uncharacterized protein</fullName>
    </submittedName>
</protein>
<accession>A0A9N7W1D2</accession>
<keyword evidence="3" id="KW-1185">Reference proteome</keyword>
<evidence type="ECO:0000313" key="2">
    <source>
        <dbReference type="EMBL" id="CAB1458441.1"/>
    </source>
</evidence>
<feature type="compositionally biased region" description="Basic and acidic residues" evidence="1">
    <location>
        <begin position="144"/>
        <end position="163"/>
    </location>
</feature>
<reference evidence="2" key="1">
    <citation type="submission" date="2020-03" db="EMBL/GenBank/DDBJ databases">
        <authorList>
            <person name="Weist P."/>
        </authorList>
    </citation>
    <scope>NUCLEOTIDE SEQUENCE</scope>
</reference>
<dbReference type="EMBL" id="CADEAL010004389">
    <property type="protein sequence ID" value="CAB1458441.1"/>
    <property type="molecule type" value="Genomic_DNA"/>
</dbReference>
<proteinExistence type="predicted"/>
<gene>
    <name evidence="2" type="ORF">PLEPLA_LOCUS46271</name>
</gene>
<feature type="region of interest" description="Disordered" evidence="1">
    <location>
        <begin position="80"/>
        <end position="203"/>
    </location>
</feature>
<organism evidence="2 3">
    <name type="scientific">Pleuronectes platessa</name>
    <name type="common">European plaice</name>
    <dbReference type="NCBI Taxonomy" id="8262"/>
    <lineage>
        <taxon>Eukaryota</taxon>
        <taxon>Metazoa</taxon>
        <taxon>Chordata</taxon>
        <taxon>Craniata</taxon>
        <taxon>Vertebrata</taxon>
        <taxon>Euteleostomi</taxon>
        <taxon>Actinopterygii</taxon>
        <taxon>Neopterygii</taxon>
        <taxon>Teleostei</taxon>
        <taxon>Neoteleostei</taxon>
        <taxon>Acanthomorphata</taxon>
        <taxon>Carangaria</taxon>
        <taxon>Pleuronectiformes</taxon>
        <taxon>Pleuronectoidei</taxon>
        <taxon>Pleuronectidae</taxon>
        <taxon>Pleuronectes</taxon>
    </lineage>
</organism>
<feature type="compositionally biased region" description="Basic and acidic residues" evidence="1">
    <location>
        <begin position="174"/>
        <end position="183"/>
    </location>
</feature>
<name>A0A9N7W1D2_PLEPL</name>
<sequence>MDRNGVWSCIEKSNLRDTFAATGNSPYRQLYLCSVRKGPKERILSLFKVVDPEGTGVLWGRRSEMKYHLVSPADKFTEAEAKEGKKGEIRHTISPARSPLCPANKPPHCERGQHADSSPPTLVDRKNKRRETDRGGGGGGGGGEKTETGRHSADERMHKEARYPRLHGPVLCDHPQRGQKVTDEQETDEREEKEEDEEEEEQQ</sequence>
<evidence type="ECO:0000256" key="1">
    <source>
        <dbReference type="SAM" id="MobiDB-lite"/>
    </source>
</evidence>
<feature type="compositionally biased region" description="Basic and acidic residues" evidence="1">
    <location>
        <begin position="80"/>
        <end position="91"/>
    </location>
</feature>
<evidence type="ECO:0000313" key="3">
    <source>
        <dbReference type="Proteomes" id="UP001153269"/>
    </source>
</evidence>
<dbReference type="Proteomes" id="UP001153269">
    <property type="component" value="Unassembled WGS sequence"/>
</dbReference>
<dbReference type="AlphaFoldDB" id="A0A9N7W1D2"/>
<feature type="compositionally biased region" description="Acidic residues" evidence="1">
    <location>
        <begin position="184"/>
        <end position="203"/>
    </location>
</feature>